<proteinExistence type="predicted"/>
<dbReference type="AlphaFoldDB" id="A0A8H8CKE5"/>
<keyword evidence="1" id="KW-0472">Membrane</keyword>
<accession>A0A8H8CKE5</accession>
<keyword evidence="1" id="KW-1133">Transmembrane helix</keyword>
<gene>
    <name evidence="2" type="ORF">JR316_006901</name>
</gene>
<name>A0A8H8CKE5_PSICU</name>
<feature type="transmembrane region" description="Helical" evidence="1">
    <location>
        <begin position="21"/>
        <end position="42"/>
    </location>
</feature>
<reference evidence="2" key="1">
    <citation type="submission" date="2021-02" db="EMBL/GenBank/DDBJ databases">
        <title>Psilocybe cubensis genome.</title>
        <authorList>
            <person name="Mckernan K.J."/>
            <person name="Crawford S."/>
            <person name="Trippe A."/>
            <person name="Kane L.T."/>
            <person name="Mclaughlin S."/>
        </authorList>
    </citation>
    <scope>NUCLEOTIDE SEQUENCE [LARGE SCALE GENOMIC DNA]</scope>
    <source>
        <strain evidence="2">MGC-MH-2018</strain>
    </source>
</reference>
<protein>
    <submittedName>
        <fullName evidence="2">Uncharacterized protein</fullName>
    </submittedName>
</protein>
<organism evidence="2">
    <name type="scientific">Psilocybe cubensis</name>
    <name type="common">Psychedelic mushroom</name>
    <name type="synonym">Stropharia cubensis</name>
    <dbReference type="NCBI Taxonomy" id="181762"/>
    <lineage>
        <taxon>Eukaryota</taxon>
        <taxon>Fungi</taxon>
        <taxon>Dikarya</taxon>
        <taxon>Basidiomycota</taxon>
        <taxon>Agaricomycotina</taxon>
        <taxon>Agaricomycetes</taxon>
        <taxon>Agaricomycetidae</taxon>
        <taxon>Agaricales</taxon>
        <taxon>Agaricineae</taxon>
        <taxon>Strophariaceae</taxon>
        <taxon>Psilocybe</taxon>
    </lineage>
</organism>
<keyword evidence="1" id="KW-0812">Transmembrane</keyword>
<dbReference type="EMBL" id="JAFIQS010000006">
    <property type="protein sequence ID" value="KAG5168305.1"/>
    <property type="molecule type" value="Genomic_DNA"/>
</dbReference>
<sequence length="167" mass="18701">MIVTSAEDAPRTILLSLLQRTLLPPTSNIITSIIILYFIWMFSIEASQVDVYGVNPTSPTNDPANLIQIQMTVATQKCLHYFTVDESTMHDNLDHGVDSISHRGDPKSWSVVTLPNLPLPLSTEVAPSEGNTFLTVPLRCLWMSVEMKRMEQDNSATSTGRFIWHLD</sequence>
<evidence type="ECO:0000313" key="2">
    <source>
        <dbReference type="EMBL" id="KAG5168305.1"/>
    </source>
</evidence>
<comment type="caution">
    <text evidence="2">The sequence shown here is derived from an EMBL/GenBank/DDBJ whole genome shotgun (WGS) entry which is preliminary data.</text>
</comment>
<evidence type="ECO:0000256" key="1">
    <source>
        <dbReference type="SAM" id="Phobius"/>
    </source>
</evidence>